<gene>
    <name evidence="1" type="ORF">K443DRAFT_396144</name>
</gene>
<dbReference type="Proteomes" id="UP000054477">
    <property type="component" value="Unassembled WGS sequence"/>
</dbReference>
<keyword evidence="2" id="KW-1185">Reference proteome</keyword>
<dbReference type="HOGENOM" id="CLU_1499777_0_0_1"/>
<dbReference type="EMBL" id="KN838838">
    <property type="protein sequence ID" value="KIJ93550.1"/>
    <property type="molecule type" value="Genomic_DNA"/>
</dbReference>
<reference evidence="1 2" key="1">
    <citation type="submission" date="2014-04" db="EMBL/GenBank/DDBJ databases">
        <authorList>
            <consortium name="DOE Joint Genome Institute"/>
            <person name="Kuo A."/>
            <person name="Kohler A."/>
            <person name="Nagy L.G."/>
            <person name="Floudas D."/>
            <person name="Copeland A."/>
            <person name="Barry K.W."/>
            <person name="Cichocki N."/>
            <person name="Veneault-Fourrey C."/>
            <person name="LaButti K."/>
            <person name="Lindquist E.A."/>
            <person name="Lipzen A."/>
            <person name="Lundell T."/>
            <person name="Morin E."/>
            <person name="Murat C."/>
            <person name="Sun H."/>
            <person name="Tunlid A."/>
            <person name="Henrissat B."/>
            <person name="Grigoriev I.V."/>
            <person name="Hibbett D.S."/>
            <person name="Martin F."/>
            <person name="Nordberg H.P."/>
            <person name="Cantor M.N."/>
            <person name="Hua S.X."/>
        </authorList>
    </citation>
    <scope>NUCLEOTIDE SEQUENCE [LARGE SCALE GENOMIC DNA]</scope>
    <source>
        <strain evidence="1 2">LaAM-08-1</strain>
    </source>
</reference>
<name>A0A0C9WQR7_9AGAR</name>
<protein>
    <submittedName>
        <fullName evidence="1">Uncharacterized protein</fullName>
    </submittedName>
</protein>
<organism evidence="1 2">
    <name type="scientific">Laccaria amethystina LaAM-08-1</name>
    <dbReference type="NCBI Taxonomy" id="1095629"/>
    <lineage>
        <taxon>Eukaryota</taxon>
        <taxon>Fungi</taxon>
        <taxon>Dikarya</taxon>
        <taxon>Basidiomycota</taxon>
        <taxon>Agaricomycotina</taxon>
        <taxon>Agaricomycetes</taxon>
        <taxon>Agaricomycetidae</taxon>
        <taxon>Agaricales</taxon>
        <taxon>Agaricineae</taxon>
        <taxon>Hydnangiaceae</taxon>
        <taxon>Laccaria</taxon>
    </lineage>
</organism>
<dbReference type="AlphaFoldDB" id="A0A0C9WQR7"/>
<evidence type="ECO:0000313" key="1">
    <source>
        <dbReference type="EMBL" id="KIJ93550.1"/>
    </source>
</evidence>
<accession>A0A0C9WQR7</accession>
<evidence type="ECO:0000313" key="2">
    <source>
        <dbReference type="Proteomes" id="UP000054477"/>
    </source>
</evidence>
<reference evidence="2" key="2">
    <citation type="submission" date="2015-01" db="EMBL/GenBank/DDBJ databases">
        <title>Evolutionary Origins and Diversification of the Mycorrhizal Mutualists.</title>
        <authorList>
            <consortium name="DOE Joint Genome Institute"/>
            <consortium name="Mycorrhizal Genomics Consortium"/>
            <person name="Kohler A."/>
            <person name="Kuo A."/>
            <person name="Nagy L.G."/>
            <person name="Floudas D."/>
            <person name="Copeland A."/>
            <person name="Barry K.W."/>
            <person name="Cichocki N."/>
            <person name="Veneault-Fourrey C."/>
            <person name="LaButti K."/>
            <person name="Lindquist E.A."/>
            <person name="Lipzen A."/>
            <person name="Lundell T."/>
            <person name="Morin E."/>
            <person name="Murat C."/>
            <person name="Riley R."/>
            <person name="Ohm R."/>
            <person name="Sun H."/>
            <person name="Tunlid A."/>
            <person name="Henrissat B."/>
            <person name="Grigoriev I.V."/>
            <person name="Hibbett D.S."/>
            <person name="Martin F."/>
        </authorList>
    </citation>
    <scope>NUCLEOTIDE SEQUENCE [LARGE SCALE GENOMIC DNA]</scope>
    <source>
        <strain evidence="2">LaAM-08-1</strain>
    </source>
</reference>
<sequence>MEEEKATVTADDERTCSEVVQLYLDGNMGGVGRARSQSYPPSSQTSTTPSSVALLCKPYCFHSRSQVHYLPLSALPSTTSINTNDGTTARSCATEPVFASRRPFACGQRCSESSLPAVPRREPYEHCLLSMIRHFPVQPILPVTIECYGIVPVISISKVHPGVTCFVPASWFMGQNSFC</sequence>
<proteinExistence type="predicted"/>